<keyword evidence="3" id="KW-0813">Transport</keyword>
<feature type="transmembrane region" description="Helical" evidence="8">
    <location>
        <begin position="98"/>
        <end position="117"/>
    </location>
</feature>
<feature type="transmembrane region" description="Helical" evidence="8">
    <location>
        <begin position="43"/>
        <end position="64"/>
    </location>
</feature>
<evidence type="ECO:0000256" key="1">
    <source>
        <dbReference type="ARBA" id="ARBA00004651"/>
    </source>
</evidence>
<name>A0A1S1H8J6_9SPHN</name>
<accession>A0A1S1H8J6</accession>
<dbReference type="RefSeq" id="WP_041865374.1">
    <property type="nucleotide sequence ID" value="NZ_MIPT01000001.1"/>
</dbReference>
<evidence type="ECO:0000256" key="8">
    <source>
        <dbReference type="RuleBase" id="RU363041"/>
    </source>
</evidence>
<feature type="transmembrane region" description="Helical" evidence="8">
    <location>
        <begin position="71"/>
        <end position="92"/>
    </location>
</feature>
<evidence type="ECO:0000313" key="10">
    <source>
        <dbReference type="Proteomes" id="UP000179467"/>
    </source>
</evidence>
<dbReference type="GO" id="GO:0005886">
    <property type="term" value="C:plasma membrane"/>
    <property type="evidence" value="ECO:0007669"/>
    <property type="project" value="UniProtKB-SubCell"/>
</dbReference>
<dbReference type="InterPro" id="IPR052017">
    <property type="entry name" value="TSUP"/>
</dbReference>
<feature type="transmembrane region" description="Helical" evidence="8">
    <location>
        <begin position="7"/>
        <end position="31"/>
    </location>
</feature>
<organism evidence="9 10">
    <name type="scientific">Edaphosphingomonas haloaromaticamans</name>
    <dbReference type="NCBI Taxonomy" id="653954"/>
    <lineage>
        <taxon>Bacteria</taxon>
        <taxon>Pseudomonadati</taxon>
        <taxon>Pseudomonadota</taxon>
        <taxon>Alphaproteobacteria</taxon>
        <taxon>Sphingomonadales</taxon>
        <taxon>Rhizorhabdaceae</taxon>
        <taxon>Edaphosphingomonas</taxon>
    </lineage>
</organism>
<dbReference type="PANTHER" id="PTHR30269">
    <property type="entry name" value="TRANSMEMBRANE PROTEIN YFCA"/>
    <property type="match status" value="1"/>
</dbReference>
<feature type="transmembrane region" description="Helical" evidence="8">
    <location>
        <begin position="168"/>
        <end position="187"/>
    </location>
</feature>
<dbReference type="Proteomes" id="UP000179467">
    <property type="component" value="Unassembled WGS sequence"/>
</dbReference>
<dbReference type="OrthoDB" id="7028171at2"/>
<feature type="transmembrane region" description="Helical" evidence="8">
    <location>
        <begin position="199"/>
        <end position="221"/>
    </location>
</feature>
<dbReference type="Pfam" id="PF01925">
    <property type="entry name" value="TauE"/>
    <property type="match status" value="1"/>
</dbReference>
<comment type="caution">
    <text evidence="9">The sequence shown here is derived from an EMBL/GenBank/DDBJ whole genome shotgun (WGS) entry which is preliminary data.</text>
</comment>
<proteinExistence type="inferred from homology"/>
<evidence type="ECO:0000256" key="6">
    <source>
        <dbReference type="ARBA" id="ARBA00022989"/>
    </source>
</evidence>
<keyword evidence="4 8" id="KW-1003">Cell membrane</keyword>
<sequence length="249" mass="26405">MPTEWTFYAFAIPAVILVGLAKGGFAGLGSLGMPLMALALPPVQAAAILLPILIVQDAVGVWAFRKTWDGHVLAVTLPGAAIGIFLGWLLAARVSADAVLAAVGVIAMLFGIHRLWIERRGAITASSQSPGWVGSIFGMISGFTSQIAHAGAPPFQMWVLPRRLPRDIFVGTNAIFFAAVNWIKVPAYAALGQFTRTNLAATAVLMPVAILATFAGVVLVRKVSAERFYTLIYVLLILVGAKLLWDALA</sequence>
<reference evidence="9 10" key="1">
    <citation type="submission" date="2016-09" db="EMBL/GenBank/DDBJ databases">
        <title>Metabolic pathway, cell adaptation mechanisms and a novel monoxygenase revealed through proteogenomic-transcription analysis of a Sphingomonas haloaromaticamans strain degrading the fungicide ortho-phenylphenol.</title>
        <authorList>
            <person name="Perruchon C."/>
            <person name="Papadopoulou E.S."/>
            <person name="Rousidou C."/>
            <person name="Vasileiadis S."/>
            <person name="Tanou G."/>
            <person name="Amoutzias G."/>
            <person name="Molassiotis A."/>
            <person name="Karpouzas D.G."/>
        </authorList>
    </citation>
    <scope>NUCLEOTIDE SEQUENCE [LARGE SCALE GENOMIC DNA]</scope>
    <source>
        <strain evidence="9 10">P3</strain>
    </source>
</reference>
<dbReference type="InterPro" id="IPR002781">
    <property type="entry name" value="TM_pro_TauE-like"/>
</dbReference>
<gene>
    <name evidence="9" type="ORF">BHE75_00388</name>
</gene>
<protein>
    <recommendedName>
        <fullName evidence="8">Probable membrane transporter protein</fullName>
    </recommendedName>
</protein>
<keyword evidence="6 8" id="KW-1133">Transmembrane helix</keyword>
<evidence type="ECO:0000256" key="4">
    <source>
        <dbReference type="ARBA" id="ARBA00022475"/>
    </source>
</evidence>
<evidence type="ECO:0000256" key="7">
    <source>
        <dbReference type="ARBA" id="ARBA00023136"/>
    </source>
</evidence>
<evidence type="ECO:0000256" key="5">
    <source>
        <dbReference type="ARBA" id="ARBA00022692"/>
    </source>
</evidence>
<evidence type="ECO:0000313" key="9">
    <source>
        <dbReference type="EMBL" id="OHT18417.1"/>
    </source>
</evidence>
<comment type="subcellular location">
    <subcellularLocation>
        <location evidence="1 8">Cell membrane</location>
        <topology evidence="1 8">Multi-pass membrane protein</topology>
    </subcellularLocation>
</comment>
<dbReference type="PANTHER" id="PTHR30269:SF37">
    <property type="entry name" value="MEMBRANE TRANSPORTER PROTEIN"/>
    <property type="match status" value="1"/>
</dbReference>
<feature type="transmembrane region" description="Helical" evidence="8">
    <location>
        <begin position="227"/>
        <end position="245"/>
    </location>
</feature>
<evidence type="ECO:0000256" key="3">
    <source>
        <dbReference type="ARBA" id="ARBA00022448"/>
    </source>
</evidence>
<keyword evidence="5 8" id="KW-0812">Transmembrane</keyword>
<keyword evidence="7 8" id="KW-0472">Membrane</keyword>
<keyword evidence="10" id="KW-1185">Reference proteome</keyword>
<comment type="similarity">
    <text evidence="2 8">Belongs to the 4-toluene sulfonate uptake permease (TSUP) (TC 2.A.102) family.</text>
</comment>
<dbReference type="EMBL" id="MIPT01000001">
    <property type="protein sequence ID" value="OHT18417.1"/>
    <property type="molecule type" value="Genomic_DNA"/>
</dbReference>
<feature type="transmembrane region" description="Helical" evidence="8">
    <location>
        <begin position="129"/>
        <end position="148"/>
    </location>
</feature>
<dbReference type="AlphaFoldDB" id="A0A1S1H8J6"/>
<evidence type="ECO:0000256" key="2">
    <source>
        <dbReference type="ARBA" id="ARBA00009142"/>
    </source>
</evidence>